<dbReference type="RefSeq" id="WP_109825316.1">
    <property type="nucleotide sequence ID" value="NZ_QGKL01000042.1"/>
</dbReference>
<proteinExistence type="predicted"/>
<dbReference type="OrthoDB" id="20998at2"/>
<protein>
    <submittedName>
        <fullName evidence="1">Uncharacterized protein</fullName>
    </submittedName>
</protein>
<dbReference type="PROSITE" id="PS51257">
    <property type="entry name" value="PROKAR_LIPOPROTEIN"/>
    <property type="match status" value="1"/>
</dbReference>
<dbReference type="Proteomes" id="UP000245506">
    <property type="component" value="Unassembled WGS sequence"/>
</dbReference>
<sequence length="301" mass="33614">MPANFLKLLPRKPILLLALLIALTLTIVAGCISNQKSVKTIEPTPAITVSKPPKAKGIDSIQLQAIGQKIYLNETGGKPENLVYWNPNEAFPSLGIGHFIWFPAGSTIGFTESFPDMIRFLKANGADVPSWLLEQITVGALWRDQADLNKNRSSDKVQELQQFLSDTSGLQALYLFQRLDSALPKIVRGLETDRQKQITERFNTVKSSPGGLYLLVDYVNFKGEGIVTSEQHNNVGWGLRQVLETMEPTQTGNEALKAFATAADIVLTHRVANAPVERNEQRWLPGWRVRLKTYYQQELDV</sequence>
<keyword evidence="2" id="KW-1185">Reference proteome</keyword>
<comment type="caution">
    <text evidence="1">The sequence shown here is derived from an EMBL/GenBank/DDBJ whole genome shotgun (WGS) entry which is preliminary data.</text>
</comment>
<evidence type="ECO:0000313" key="2">
    <source>
        <dbReference type="Proteomes" id="UP000245506"/>
    </source>
</evidence>
<accession>A0A317C470</accession>
<reference evidence="1 2" key="1">
    <citation type="submission" date="2018-05" db="EMBL/GenBank/DDBJ databases">
        <title>Leucothrix arctica sp. nov., isolated from Arctic seawater.</title>
        <authorList>
            <person name="Choi A."/>
            <person name="Baek K."/>
        </authorList>
    </citation>
    <scope>NUCLEOTIDE SEQUENCE [LARGE SCALE GENOMIC DNA]</scope>
    <source>
        <strain evidence="1 2">IMCC9719</strain>
    </source>
</reference>
<organism evidence="1 2">
    <name type="scientific">Leucothrix arctica</name>
    <dbReference type="NCBI Taxonomy" id="1481894"/>
    <lineage>
        <taxon>Bacteria</taxon>
        <taxon>Pseudomonadati</taxon>
        <taxon>Pseudomonadota</taxon>
        <taxon>Gammaproteobacteria</taxon>
        <taxon>Thiotrichales</taxon>
        <taxon>Thiotrichaceae</taxon>
        <taxon>Leucothrix</taxon>
    </lineage>
</organism>
<dbReference type="AlphaFoldDB" id="A0A317C470"/>
<dbReference type="EMBL" id="QGKL01000042">
    <property type="protein sequence ID" value="PWQ93486.1"/>
    <property type="molecule type" value="Genomic_DNA"/>
</dbReference>
<gene>
    <name evidence="1" type="ORF">DKT75_17845</name>
</gene>
<name>A0A317C470_9GAMM</name>
<evidence type="ECO:0000313" key="1">
    <source>
        <dbReference type="EMBL" id="PWQ93486.1"/>
    </source>
</evidence>